<evidence type="ECO:0000313" key="2">
    <source>
        <dbReference type="EMBL" id="MZR15054.1"/>
    </source>
</evidence>
<feature type="domain" description="CN hydrolase" evidence="1">
    <location>
        <begin position="1"/>
        <end position="253"/>
    </location>
</feature>
<dbReference type="InterPro" id="IPR036526">
    <property type="entry name" value="C-N_Hydrolase_sf"/>
</dbReference>
<dbReference type="GO" id="GO:0016787">
    <property type="term" value="F:hydrolase activity"/>
    <property type="evidence" value="ECO:0007669"/>
    <property type="project" value="UniProtKB-KW"/>
</dbReference>
<dbReference type="PANTHER" id="PTHR23088:SF50">
    <property type="entry name" value="HYDROLASE YHCX"/>
    <property type="match status" value="1"/>
</dbReference>
<dbReference type="SUPFAM" id="SSF56317">
    <property type="entry name" value="Carbon-nitrogen hydrolase"/>
    <property type="match status" value="1"/>
</dbReference>
<dbReference type="Gene3D" id="3.60.110.10">
    <property type="entry name" value="Carbon-nitrogen hydrolase"/>
    <property type="match status" value="1"/>
</dbReference>
<organism evidence="2 3">
    <name type="scientific">Maritimibacter harenae</name>
    <dbReference type="NCBI Taxonomy" id="2606218"/>
    <lineage>
        <taxon>Bacteria</taxon>
        <taxon>Pseudomonadati</taxon>
        <taxon>Pseudomonadota</taxon>
        <taxon>Alphaproteobacteria</taxon>
        <taxon>Rhodobacterales</taxon>
        <taxon>Roseobacteraceae</taxon>
        <taxon>Maritimibacter</taxon>
    </lineage>
</organism>
<name>A0A845MBD4_9RHOB</name>
<dbReference type="Pfam" id="PF00795">
    <property type="entry name" value="CN_hydrolase"/>
    <property type="match status" value="1"/>
</dbReference>
<dbReference type="InterPro" id="IPR003010">
    <property type="entry name" value="C-N_Hydrolase"/>
</dbReference>
<dbReference type="AlphaFoldDB" id="A0A845MBD4"/>
<dbReference type="EMBL" id="WTUX01000021">
    <property type="protein sequence ID" value="MZR15054.1"/>
    <property type="molecule type" value="Genomic_DNA"/>
</dbReference>
<protein>
    <submittedName>
        <fullName evidence="2">Amidohydrolase</fullName>
    </submittedName>
</protein>
<reference evidence="2 3" key="1">
    <citation type="submission" date="2019-12" db="EMBL/GenBank/DDBJ databases">
        <title>Maritimibacter sp. nov. sp. isolated from sea sand.</title>
        <authorList>
            <person name="Kim J."/>
            <person name="Jeong S.E."/>
            <person name="Jung H.S."/>
            <person name="Jeon C.O."/>
        </authorList>
    </citation>
    <scope>NUCLEOTIDE SEQUENCE [LARGE SCALE GENOMIC DNA]</scope>
    <source>
        <strain evidence="2 3">DP07</strain>
    </source>
</reference>
<evidence type="ECO:0000259" key="1">
    <source>
        <dbReference type="PROSITE" id="PS50263"/>
    </source>
</evidence>
<dbReference type="RefSeq" id="WP_161353422.1">
    <property type="nucleotide sequence ID" value="NZ_WTUX01000021.1"/>
</dbReference>
<proteinExistence type="predicted"/>
<sequence length="291" mass="30859">MKIATACYPVGSPRGWSEWEDKVTHWVEEARADLLVFPEYGAMELAAMTGARGLQAEMAAVSDALPRAWEVWGQLAQSHAVHILAPSGPVLTKAGPVNRAMFFAPSGASQAHDKQVMTPWERAPMGCVPGAPPVLMQTTLGRIGVQVCYDGEFPLATRAMAEAGLDILLVPSQTETVHGYNRVRIGAQARALEAQCFSVQSPTQGRSEWSEVVDVNAGAAGIFAPPDTGFPPDGVLAMGAMDTPGWTRADADLERLRAARAGGGVRGRADWPTQFGATACALPPVELVDLT</sequence>
<dbReference type="CDD" id="cd07574">
    <property type="entry name" value="nitrilase_Rim1_like"/>
    <property type="match status" value="1"/>
</dbReference>
<gene>
    <name evidence="2" type="ORF">GQE99_18705</name>
</gene>
<keyword evidence="2" id="KW-0378">Hydrolase</keyword>
<comment type="caution">
    <text evidence="2">The sequence shown here is derived from an EMBL/GenBank/DDBJ whole genome shotgun (WGS) entry which is preliminary data.</text>
</comment>
<dbReference type="Proteomes" id="UP000467322">
    <property type="component" value="Unassembled WGS sequence"/>
</dbReference>
<dbReference type="PANTHER" id="PTHR23088">
    <property type="entry name" value="NITRILASE-RELATED"/>
    <property type="match status" value="1"/>
</dbReference>
<evidence type="ECO:0000313" key="3">
    <source>
        <dbReference type="Proteomes" id="UP000467322"/>
    </source>
</evidence>
<accession>A0A845MBD4</accession>
<keyword evidence="3" id="KW-1185">Reference proteome</keyword>
<dbReference type="PROSITE" id="PS50263">
    <property type="entry name" value="CN_HYDROLASE"/>
    <property type="match status" value="1"/>
</dbReference>